<organism evidence="5 6">
    <name type="scientific">Knipowitschia caucasica</name>
    <name type="common">Caucasian dwarf goby</name>
    <name type="synonym">Pomatoschistus caucasicus</name>
    <dbReference type="NCBI Taxonomy" id="637954"/>
    <lineage>
        <taxon>Eukaryota</taxon>
        <taxon>Metazoa</taxon>
        <taxon>Chordata</taxon>
        <taxon>Craniata</taxon>
        <taxon>Vertebrata</taxon>
        <taxon>Euteleostomi</taxon>
        <taxon>Actinopterygii</taxon>
        <taxon>Neopterygii</taxon>
        <taxon>Teleostei</taxon>
        <taxon>Neoteleostei</taxon>
        <taxon>Acanthomorphata</taxon>
        <taxon>Gobiaria</taxon>
        <taxon>Gobiiformes</taxon>
        <taxon>Gobioidei</taxon>
        <taxon>Gobiidae</taxon>
        <taxon>Gobiinae</taxon>
        <taxon>Knipowitschia</taxon>
    </lineage>
</organism>
<dbReference type="PANTHER" id="PTHR11481:SF60">
    <property type="entry name" value="IG-LIKE DOMAIN-CONTAINING PROTEIN"/>
    <property type="match status" value="1"/>
</dbReference>
<sequence>MDASLCSRWSILGGRVTLTCVIQRPSPVHEEYRWFRGKEDQPEELRETSQSISVSRGGEYSCRGQTQFGFTARSLPVSLKETELGVASLSLWPPWPQLFSGEQLCLSCRAHRADAEWMFEWSRSGQRLDFTQSEVTIRKAAVRDTGSYRCRGVLPHTVTEWSPVISLKVSQRASVGPEHNSFSLQGLNHSAVFVCRATRGSPAFFSEYSDPSFVWSEAAPVSKTGLSSVPVMWVVGPVCSVVSLILLLLLWSCTKTKEKSRSVELTVVNTLVEDRVTLGCSVEDWKENVQWFFRNRSSYPYSELNNDKSVLTVSRGGVYSCRGAGYRLFTGESKEIAVESFERPCSVFVIRSSEVLPVGGRVTLTCVIQRPSPVHEEYRWFRGKEDQPEELRETSQSISVSRGGEYSCRGQTQFGFIARSLPVSLKETELGVASLSLWPPWPQLFSGEQLCLFCRAHRADAEWMFEWSRSGQRLDFTQSEVTIRKAAVRDTGSYRCRGVLPHTVTEWSPVISLKVSQMFESWLRPGASVSLNCTVTAPSAGWIFHWYRAVPHSKSFTYERLPGASVGPEHNSFSLQGLNHSAAFVCRATRGSPAFFSEYSDPSFVWSEDAASTESLSVSPDRTQHFTDDIISLSCGFNSTGAEYERYSDNKLSAQTCRSMRKDKCDFSLHEKTSAVFWCESRTGEMSNAINISAHSEFVTI</sequence>
<reference evidence="5 6" key="1">
    <citation type="submission" date="2024-04" db="EMBL/GenBank/DDBJ databases">
        <authorList>
            <person name="Waldvogel A.-M."/>
            <person name="Schoenle A."/>
        </authorList>
    </citation>
    <scope>NUCLEOTIDE SEQUENCE [LARGE SCALE GENOMIC DNA]</scope>
</reference>
<dbReference type="GO" id="GO:0004888">
    <property type="term" value="F:transmembrane signaling receptor activity"/>
    <property type="evidence" value="ECO:0007669"/>
    <property type="project" value="TreeGrafter"/>
</dbReference>
<keyword evidence="6" id="KW-1185">Reference proteome</keyword>
<feature type="domain" description="Ig-like" evidence="4">
    <location>
        <begin position="76"/>
        <end position="151"/>
    </location>
</feature>
<name>A0AAV2KNF3_KNICA</name>
<evidence type="ECO:0000313" key="6">
    <source>
        <dbReference type="Proteomes" id="UP001497482"/>
    </source>
</evidence>
<dbReference type="SMART" id="SM00408">
    <property type="entry name" value="IGc2"/>
    <property type="match status" value="4"/>
</dbReference>
<dbReference type="Pfam" id="PF13895">
    <property type="entry name" value="Ig_2"/>
    <property type="match status" value="1"/>
</dbReference>
<dbReference type="InterPro" id="IPR003599">
    <property type="entry name" value="Ig_sub"/>
</dbReference>
<proteinExistence type="predicted"/>
<keyword evidence="3" id="KW-0472">Membrane</keyword>
<keyword evidence="1" id="KW-0732">Signal</keyword>
<evidence type="ECO:0000259" key="4">
    <source>
        <dbReference type="PROSITE" id="PS50835"/>
    </source>
</evidence>
<dbReference type="SMART" id="SM00409">
    <property type="entry name" value="IG"/>
    <property type="match status" value="6"/>
</dbReference>
<feature type="domain" description="Ig-like" evidence="4">
    <location>
        <begin position="344"/>
        <end position="424"/>
    </location>
</feature>
<dbReference type="SUPFAM" id="SSF48726">
    <property type="entry name" value="Immunoglobulin"/>
    <property type="match status" value="5"/>
</dbReference>
<keyword evidence="2" id="KW-1015">Disulfide bond</keyword>
<accession>A0AAV2KNF3</accession>
<dbReference type="EMBL" id="OZ035841">
    <property type="protein sequence ID" value="CAL1590283.1"/>
    <property type="molecule type" value="Genomic_DNA"/>
</dbReference>
<dbReference type="InterPro" id="IPR003598">
    <property type="entry name" value="Ig_sub2"/>
</dbReference>
<dbReference type="GO" id="GO:0006955">
    <property type="term" value="P:immune response"/>
    <property type="evidence" value="ECO:0007669"/>
    <property type="project" value="TreeGrafter"/>
</dbReference>
<evidence type="ECO:0000313" key="5">
    <source>
        <dbReference type="EMBL" id="CAL1590283.1"/>
    </source>
</evidence>
<dbReference type="InterPro" id="IPR013783">
    <property type="entry name" value="Ig-like_fold"/>
</dbReference>
<keyword evidence="3" id="KW-1133">Transmembrane helix</keyword>
<dbReference type="GO" id="GO:0009897">
    <property type="term" value="C:external side of plasma membrane"/>
    <property type="evidence" value="ECO:0007669"/>
    <property type="project" value="TreeGrafter"/>
</dbReference>
<dbReference type="Proteomes" id="UP001497482">
    <property type="component" value="Chromosome 19"/>
</dbReference>
<dbReference type="InterPro" id="IPR050488">
    <property type="entry name" value="Ig_Fc_receptor"/>
</dbReference>
<feature type="transmembrane region" description="Helical" evidence="3">
    <location>
        <begin position="231"/>
        <end position="251"/>
    </location>
</feature>
<dbReference type="InterPro" id="IPR007110">
    <property type="entry name" value="Ig-like_dom"/>
</dbReference>
<feature type="domain" description="Ig-like" evidence="4">
    <location>
        <begin position="13"/>
        <end position="63"/>
    </location>
</feature>
<evidence type="ECO:0000256" key="2">
    <source>
        <dbReference type="ARBA" id="ARBA00023157"/>
    </source>
</evidence>
<dbReference type="InterPro" id="IPR036179">
    <property type="entry name" value="Ig-like_dom_sf"/>
</dbReference>
<evidence type="ECO:0000256" key="1">
    <source>
        <dbReference type="ARBA" id="ARBA00022729"/>
    </source>
</evidence>
<protein>
    <recommendedName>
        <fullName evidence="4">Ig-like domain-containing protein</fullName>
    </recommendedName>
</protein>
<gene>
    <name evidence="5" type="ORF">KC01_LOCUS19811</name>
</gene>
<keyword evidence="3" id="KW-0812">Transmembrane</keyword>
<dbReference type="PROSITE" id="PS50835">
    <property type="entry name" value="IG_LIKE"/>
    <property type="match status" value="6"/>
</dbReference>
<dbReference type="PANTHER" id="PTHR11481">
    <property type="entry name" value="IMMUNOGLOBULIN FC RECEPTOR"/>
    <property type="match status" value="1"/>
</dbReference>
<feature type="domain" description="Ig-like" evidence="4">
    <location>
        <begin position="447"/>
        <end position="497"/>
    </location>
</feature>
<evidence type="ECO:0000256" key="3">
    <source>
        <dbReference type="SAM" id="Phobius"/>
    </source>
</evidence>
<dbReference type="GO" id="GO:0007166">
    <property type="term" value="P:cell surface receptor signaling pathway"/>
    <property type="evidence" value="ECO:0007669"/>
    <property type="project" value="TreeGrafter"/>
</dbReference>
<dbReference type="AlphaFoldDB" id="A0AAV2KNF3"/>
<feature type="domain" description="Ig-like" evidence="4">
    <location>
        <begin position="509"/>
        <end position="597"/>
    </location>
</feature>
<feature type="domain" description="Ig-like" evidence="4">
    <location>
        <begin position="274"/>
        <end position="337"/>
    </location>
</feature>
<dbReference type="Gene3D" id="2.60.40.10">
    <property type="entry name" value="Immunoglobulins"/>
    <property type="match status" value="5"/>
</dbReference>